<feature type="transmembrane region" description="Helical" evidence="1">
    <location>
        <begin position="38"/>
        <end position="58"/>
    </location>
</feature>
<feature type="transmembrane region" description="Helical" evidence="1">
    <location>
        <begin position="197"/>
        <end position="214"/>
    </location>
</feature>
<dbReference type="RefSeq" id="WP_015089239.1">
    <property type="nucleotide sequence ID" value="NC_019567.1"/>
</dbReference>
<evidence type="ECO:0000313" key="3">
    <source>
        <dbReference type="Proteomes" id="UP000010074"/>
    </source>
</evidence>
<evidence type="ECO:0008006" key="4">
    <source>
        <dbReference type="Google" id="ProtNLM"/>
    </source>
</evidence>
<dbReference type="Proteomes" id="UP000010074">
    <property type="component" value="Chromosome"/>
</dbReference>
<sequence>MKKTATPQKFITISSLSILLSMLTVVMGAPLLRVLRQTYGPVAFWILGIVVTGAAWLLNAQPLALFLGSVWMTLGAYMEMEQRGLGWWISGLLSVFVGSVAAGLGILGAFKRNGINTYAEVQGLVEKFAQKVQEMNPAVKMDPGVLMQQVPSAVVIILVLALGLGLIFERRVFSWLNLPREKIASQLKLLEYRLPDYFIWVAMTAFLLTMVSFGGKAIAILAVNILNVAIVLYFFQGLAVLEVFLNSMRAGLFIRVLTYIILVGQLLPILAVVGLIDYWVDFRARLRKMKAPSENS</sequence>
<dbReference type="HOGENOM" id="CLU_938977_0_0_7"/>
<dbReference type="PANTHER" id="PTHR41324:SF1">
    <property type="entry name" value="DUF2232 DOMAIN-CONTAINING PROTEIN"/>
    <property type="match status" value="1"/>
</dbReference>
<protein>
    <recommendedName>
        <fullName evidence="4">DUF2232 domain-containing protein</fullName>
    </recommendedName>
</protein>
<dbReference type="EMBL" id="CP002930">
    <property type="protein sequence ID" value="AFX99743.1"/>
    <property type="molecule type" value="Genomic_DNA"/>
</dbReference>
<dbReference type="AlphaFoldDB" id="K7Z6B0"/>
<keyword evidence="1" id="KW-0812">Transmembrane</keyword>
<keyword evidence="1" id="KW-1133">Transmembrane helix</keyword>
<accession>K7Z6B0</accession>
<feature type="transmembrane region" description="Helical" evidence="1">
    <location>
        <begin position="86"/>
        <end position="110"/>
    </location>
</feature>
<dbReference type="InterPro" id="IPR018710">
    <property type="entry name" value="DUF2232"/>
</dbReference>
<feature type="transmembrane region" description="Helical" evidence="1">
    <location>
        <begin position="256"/>
        <end position="280"/>
    </location>
</feature>
<feature type="transmembrane region" description="Helical" evidence="1">
    <location>
        <begin position="150"/>
        <end position="168"/>
    </location>
</feature>
<dbReference type="PATRIC" id="fig|1069642.3.peg.30"/>
<dbReference type="KEGG" id="bbat:Bdt_0030"/>
<dbReference type="PANTHER" id="PTHR41324">
    <property type="entry name" value="MEMBRANE PROTEIN-RELATED"/>
    <property type="match status" value="1"/>
</dbReference>
<proteinExistence type="predicted"/>
<dbReference type="OrthoDB" id="5291609at2"/>
<keyword evidence="1" id="KW-0472">Membrane</keyword>
<evidence type="ECO:0000313" key="2">
    <source>
        <dbReference type="EMBL" id="AFX99743.1"/>
    </source>
</evidence>
<gene>
    <name evidence="2" type="ORF">Bdt_0030</name>
</gene>
<name>K7Z6B0_BDEBC</name>
<evidence type="ECO:0000256" key="1">
    <source>
        <dbReference type="SAM" id="Phobius"/>
    </source>
</evidence>
<reference evidence="2 3" key="1">
    <citation type="journal article" date="2012" name="BMC Genomics">
        <title>Genome analysis of a simultaneously predatory and prey-independent, novel Bdellovibrio bacteriovorus from the River Tiber, supports in silico predictions of both ancient and recent lateral gene transfer from diverse bacteria.</title>
        <authorList>
            <person name="Hobley L."/>
            <person name="Lerner T.R."/>
            <person name="Williams L.E."/>
            <person name="Lambert C."/>
            <person name="Till R."/>
            <person name="Milner D.S."/>
            <person name="Basford S.M."/>
            <person name="Capeness M.J."/>
            <person name="Fenton A.K."/>
            <person name="Atterbury R.J."/>
            <person name="Harris M.A."/>
            <person name="Sockett R.E."/>
        </authorList>
    </citation>
    <scope>NUCLEOTIDE SEQUENCE [LARGE SCALE GENOMIC DNA]</scope>
    <source>
        <strain evidence="2 3">Tiberius</strain>
    </source>
</reference>
<dbReference type="Pfam" id="PF09991">
    <property type="entry name" value="DUF2232"/>
    <property type="match status" value="1"/>
</dbReference>
<feature type="transmembrane region" description="Helical" evidence="1">
    <location>
        <begin position="221"/>
        <end position="244"/>
    </location>
</feature>
<organism evidence="2 3">
    <name type="scientific">Bdellovibrio bacteriovorus str. Tiberius</name>
    <dbReference type="NCBI Taxonomy" id="1069642"/>
    <lineage>
        <taxon>Bacteria</taxon>
        <taxon>Pseudomonadati</taxon>
        <taxon>Bdellovibrionota</taxon>
        <taxon>Bdellovibrionia</taxon>
        <taxon>Bdellovibrionales</taxon>
        <taxon>Pseudobdellovibrionaceae</taxon>
        <taxon>Bdellovibrio</taxon>
    </lineage>
</organism>
<dbReference type="STRING" id="1069642.Bdt_0030"/>